<protein>
    <recommendedName>
        <fullName evidence="1">Antitoxin SocA-like Panacea domain-containing protein</fullName>
    </recommendedName>
</protein>
<proteinExistence type="predicted"/>
<accession>A0A0G0E1J5</accession>
<dbReference type="InterPro" id="IPR025272">
    <property type="entry name" value="SocA_Panacea"/>
</dbReference>
<gene>
    <name evidence="2" type="ORF">UR54_C0004G0016</name>
</gene>
<dbReference type="STRING" id="1618477.UR54_C0004G0016"/>
<reference evidence="2 3" key="1">
    <citation type="journal article" date="2015" name="Nature">
        <title>rRNA introns, odd ribosomes, and small enigmatic genomes across a large radiation of phyla.</title>
        <authorList>
            <person name="Brown C.T."/>
            <person name="Hug L.A."/>
            <person name="Thomas B.C."/>
            <person name="Sharon I."/>
            <person name="Castelle C.J."/>
            <person name="Singh A."/>
            <person name="Wilkins M.J."/>
            <person name="Williams K.H."/>
            <person name="Banfield J.F."/>
        </authorList>
    </citation>
    <scope>NUCLEOTIDE SEQUENCE [LARGE SCALE GENOMIC DNA]</scope>
</reference>
<dbReference type="Pfam" id="PF13274">
    <property type="entry name" value="SocA_Panacea"/>
    <property type="match status" value="1"/>
</dbReference>
<evidence type="ECO:0000313" key="2">
    <source>
        <dbReference type="EMBL" id="KKP61242.1"/>
    </source>
</evidence>
<dbReference type="EMBL" id="LBPP01000004">
    <property type="protein sequence ID" value="KKP61242.1"/>
    <property type="molecule type" value="Genomic_DNA"/>
</dbReference>
<organism evidence="2 3">
    <name type="scientific">Candidatus Roizmanbacteria bacterium GW2011_GWA2_34_18</name>
    <dbReference type="NCBI Taxonomy" id="1618477"/>
    <lineage>
        <taxon>Bacteria</taxon>
        <taxon>Candidatus Roizmaniibacteriota</taxon>
    </lineage>
</organism>
<feature type="domain" description="Antitoxin SocA-like Panacea" evidence="1">
    <location>
        <begin position="29"/>
        <end position="146"/>
    </location>
</feature>
<evidence type="ECO:0000313" key="3">
    <source>
        <dbReference type="Proteomes" id="UP000034688"/>
    </source>
</evidence>
<evidence type="ECO:0000259" key="1">
    <source>
        <dbReference type="Pfam" id="PF13274"/>
    </source>
</evidence>
<comment type="caution">
    <text evidence="2">The sequence shown here is derived from an EMBL/GenBank/DDBJ whole genome shotgun (WGS) entry which is preliminary data.</text>
</comment>
<name>A0A0G0E1J5_9BACT</name>
<sequence>MIVPVDKIKAILLYISNNTNTKYLGKIKLMKLFYFLDFEYVKNYGIPVTFDTYYHLEKGPIPSYIMNLVNDINDDGQNEMLIDTVKFCKPPGTKRMVQTLPVRQFTKKDEEILLESELKILKDVCKRFYNTKTDEIVEISHKEAPWLETKDFQPIPYSLAGKMKNSKFTEEEIKISVNITS</sequence>
<dbReference type="AlphaFoldDB" id="A0A0G0E1J5"/>
<dbReference type="Proteomes" id="UP000034688">
    <property type="component" value="Unassembled WGS sequence"/>
</dbReference>